<dbReference type="Pfam" id="PF07905">
    <property type="entry name" value="PucR"/>
    <property type="match status" value="1"/>
</dbReference>
<organism evidence="3 4">
    <name type="scientific">Lysinibacillus fusiformis</name>
    <dbReference type="NCBI Taxonomy" id="28031"/>
    <lineage>
        <taxon>Bacteria</taxon>
        <taxon>Bacillati</taxon>
        <taxon>Bacillota</taxon>
        <taxon>Bacilli</taxon>
        <taxon>Bacillales</taxon>
        <taxon>Bacillaceae</taxon>
        <taxon>Lysinibacillus</taxon>
    </lineage>
</organism>
<dbReference type="EMBL" id="MECQ01000001">
    <property type="protein sequence ID" value="ODV55639.1"/>
    <property type="molecule type" value="Genomic_DNA"/>
</dbReference>
<dbReference type="OrthoDB" id="142218at2"/>
<dbReference type="RefSeq" id="WP_069480702.1">
    <property type="nucleotide sequence ID" value="NZ_JARTJZ010000005.1"/>
</dbReference>
<dbReference type="Gene3D" id="1.10.10.2840">
    <property type="entry name" value="PucR C-terminal helix-turn-helix domain"/>
    <property type="match status" value="1"/>
</dbReference>
<feature type="domain" description="Purine catabolism PurC-like" evidence="1">
    <location>
        <begin position="16"/>
        <end position="124"/>
    </location>
</feature>
<name>A0A1E4R5B2_9BACI</name>
<dbReference type="InterPro" id="IPR051448">
    <property type="entry name" value="CdaR-like_regulators"/>
</dbReference>
<evidence type="ECO:0000313" key="3">
    <source>
        <dbReference type="EMBL" id="ODV55639.1"/>
    </source>
</evidence>
<dbReference type="InterPro" id="IPR042070">
    <property type="entry name" value="PucR_C-HTH_sf"/>
</dbReference>
<comment type="caution">
    <text evidence="3">The sequence shown here is derived from an EMBL/GenBank/DDBJ whole genome shotgun (WGS) entry which is preliminary data.</text>
</comment>
<dbReference type="AlphaFoldDB" id="A0A1E4R5B2"/>
<evidence type="ECO:0000259" key="1">
    <source>
        <dbReference type="Pfam" id="PF07905"/>
    </source>
</evidence>
<gene>
    <name evidence="3" type="ORF">BG258_06845</name>
</gene>
<accession>A0A1E4R5B2</accession>
<dbReference type="InterPro" id="IPR025736">
    <property type="entry name" value="PucR_C-HTH_dom"/>
</dbReference>
<evidence type="ECO:0000259" key="2">
    <source>
        <dbReference type="Pfam" id="PF13556"/>
    </source>
</evidence>
<dbReference type="PANTHER" id="PTHR33744">
    <property type="entry name" value="CARBOHYDRATE DIACID REGULATOR"/>
    <property type="match status" value="1"/>
</dbReference>
<feature type="domain" description="PucR C-terminal helix-turn-helix" evidence="2">
    <location>
        <begin position="325"/>
        <end position="382"/>
    </location>
</feature>
<proteinExistence type="predicted"/>
<dbReference type="Pfam" id="PF13556">
    <property type="entry name" value="HTH_30"/>
    <property type="match status" value="1"/>
</dbReference>
<dbReference type="PANTHER" id="PTHR33744:SF1">
    <property type="entry name" value="DNA-BINDING TRANSCRIPTIONAL ACTIVATOR ADER"/>
    <property type="match status" value="1"/>
</dbReference>
<protein>
    <submittedName>
        <fullName evidence="3">Transcriptional regulator</fullName>
    </submittedName>
</protein>
<evidence type="ECO:0000313" key="4">
    <source>
        <dbReference type="Proteomes" id="UP000094784"/>
    </source>
</evidence>
<sequence length="389" mass="45154">MGTIRKIVEGVQFPMLTLVAGHSGTYRRVTGINVVESNDLIMFCRPNELVVTTGINLDANVDSLEQLVKQAYAKKVAGFIINTGPFIPDIPEAVISFANQYDFPIFQMPWNYRIADLLKTTFQFIANHHQELSIEEKVLFNLLFHYKQNANTMKDQLAQLGFPQGRELAIITCTTVGTQASIDRYEVLVQFAFQNRYQRFLKLKHKNYLIFLIDKTQINTPNIPFSKIVEEIYEKITVKNGCLDMIIGKGNYHKELENVRKSYDESLTVIHLAQLHNNRFLYKYKEIGAYKIIMAVQNQSLMKSFSQDILGHLYHYDDVHNTDYVPFLRIFLEENGSTSRISERQFIHRNTVLYKIKKIEMLLDMDLSNPFTKTNLYIAFLIEDVLTHQ</sequence>
<dbReference type="Proteomes" id="UP000094784">
    <property type="component" value="Unassembled WGS sequence"/>
</dbReference>
<reference evidence="3 4" key="1">
    <citation type="submission" date="2016-09" db="EMBL/GenBank/DDBJ databases">
        <title>Draft genome sequence of the soil isolate, Lysinibacillus fusiformis M5, a potential hypoxanthine producer.</title>
        <authorList>
            <person name="Gallegos-Monterrosa R."/>
            <person name="Maroti G."/>
            <person name="Balint B."/>
            <person name="Kovacs A.T."/>
        </authorList>
    </citation>
    <scope>NUCLEOTIDE SEQUENCE [LARGE SCALE GENOMIC DNA]</scope>
    <source>
        <strain evidence="3 4">M5</strain>
    </source>
</reference>
<dbReference type="InterPro" id="IPR012914">
    <property type="entry name" value="PucR_dom"/>
</dbReference>